<dbReference type="AlphaFoldDB" id="A0A0F9CY86"/>
<comment type="caution">
    <text evidence="1">The sequence shown here is derived from an EMBL/GenBank/DDBJ whole genome shotgun (WGS) entry which is preliminary data.</text>
</comment>
<name>A0A0F9CY86_9ZZZZ</name>
<gene>
    <name evidence="1" type="ORF">LCGC14_2553900</name>
</gene>
<dbReference type="EMBL" id="LAZR01041982">
    <property type="protein sequence ID" value="KKL10631.1"/>
    <property type="molecule type" value="Genomic_DNA"/>
</dbReference>
<reference evidence="1" key="1">
    <citation type="journal article" date="2015" name="Nature">
        <title>Complex archaea that bridge the gap between prokaryotes and eukaryotes.</title>
        <authorList>
            <person name="Spang A."/>
            <person name="Saw J.H."/>
            <person name="Jorgensen S.L."/>
            <person name="Zaremba-Niedzwiedzka K."/>
            <person name="Martijn J."/>
            <person name="Lind A.E."/>
            <person name="van Eijk R."/>
            <person name="Schleper C."/>
            <person name="Guy L."/>
            <person name="Ettema T.J."/>
        </authorList>
    </citation>
    <scope>NUCLEOTIDE SEQUENCE</scope>
</reference>
<sequence>MAITLALVEATSDRLMYLATQDGVISSPPVVADGFVVIPNAGGATPDLQTDALSANGDIGRS</sequence>
<organism evidence="1">
    <name type="scientific">marine sediment metagenome</name>
    <dbReference type="NCBI Taxonomy" id="412755"/>
    <lineage>
        <taxon>unclassified sequences</taxon>
        <taxon>metagenomes</taxon>
        <taxon>ecological metagenomes</taxon>
    </lineage>
</organism>
<evidence type="ECO:0000313" key="1">
    <source>
        <dbReference type="EMBL" id="KKL10631.1"/>
    </source>
</evidence>
<accession>A0A0F9CY86</accession>
<protein>
    <submittedName>
        <fullName evidence="1">Uncharacterized protein</fullName>
    </submittedName>
</protein>
<proteinExistence type="predicted"/>
<feature type="non-terminal residue" evidence="1">
    <location>
        <position position="62"/>
    </location>
</feature>